<feature type="region of interest" description="Disordered" evidence="4">
    <location>
        <begin position="164"/>
        <end position="187"/>
    </location>
</feature>
<evidence type="ECO:0000313" key="7">
    <source>
        <dbReference type="Proteomes" id="UP001153069"/>
    </source>
</evidence>
<keyword evidence="5" id="KW-0472">Membrane</keyword>
<dbReference type="PANTHER" id="PTHR30085">
    <property type="entry name" value="AMINO ACID ABC TRANSPORTER PERMEASE"/>
    <property type="match status" value="1"/>
</dbReference>
<dbReference type="GO" id="GO:0006865">
    <property type="term" value="P:amino acid transport"/>
    <property type="evidence" value="ECO:0007669"/>
    <property type="project" value="TreeGrafter"/>
</dbReference>
<feature type="region of interest" description="Disordered" evidence="4">
    <location>
        <begin position="1"/>
        <end position="129"/>
    </location>
</feature>
<reference evidence="6" key="1">
    <citation type="submission" date="2020-06" db="EMBL/GenBank/DDBJ databases">
        <authorList>
            <consortium name="Plant Systems Biology data submission"/>
        </authorList>
    </citation>
    <scope>NUCLEOTIDE SEQUENCE</scope>
    <source>
        <strain evidence="6">D6</strain>
    </source>
</reference>
<dbReference type="PANTHER" id="PTHR30085:SF6">
    <property type="entry name" value="ABC TRANSPORTER GLUTAMINE-BINDING PROTEIN GLNH"/>
    <property type="match status" value="1"/>
</dbReference>
<evidence type="ECO:0000256" key="2">
    <source>
        <dbReference type="ARBA" id="ARBA00022448"/>
    </source>
</evidence>
<comment type="similarity">
    <text evidence="1">Belongs to the bacterial solute-binding protein 3 family.</text>
</comment>
<feature type="compositionally biased region" description="Basic and acidic residues" evidence="4">
    <location>
        <begin position="34"/>
        <end position="46"/>
    </location>
</feature>
<sequence length="820" mass="89920">MSKSNHSSNEDLEEEDAPDHDSNSNSKVKAASLAKEDDLLKSKEVKPAMTTTGMTKQHSKIITTTTCSKDRDATSKQSLNELAEHSIEDLPDDGQSQEQDDQANVPGAYHVSHPDATQEDNWWDDTDSTIVIGDDTTGSAYNVLVDPPPLPPLDEEVALPGMLVEDDDDDEDGDGDSSRADADVESSSQLAVVALRRTGSTNDHVRISRQHPQGELIEGVKVKDDGDLRGQDRASSKLALAGILVLSLIVIFLIMGLAGVFQKSSSLQPGNEHEPLSIHVVPVEPQAYRMTNIEQIQDDGHLICSYPEFIGVMYKDENGQYAGFFAAFCYAVAAALGVDVLFVPPSDMNGTDPPFSTNGITMALEVTKPFSFTVPISYAGLQMAGDPTIIEQCVDKGLLHTGEICSSLRVCLHFDSKNHYEALSKLMPERYFVPIDMEHNATTFAGLIDGSCNVLAQDSFFLAPIFAQMNGYHGPYAISQTIFIKENVALRTSSDDPEFQDLLNSIVQALFVAEKLNITKDTAHLFPLTTAWGDGNQDMFQNVIRAVGNYADVYRHLEDLIPRIPFNGINQGDTGLLMAHPRGDLLQKRQGPLDPTMQQILDRGVLRCGIRMNRNGFATRTREVSSHGVNTTAYAGMDVDYCHALAASLFQGDASAVEFSELTNATEGFQLLAQNKLDVLAGAPWTLQNDVREPTTGLGFAFSQPYFYGYSEKEDALCLATLQGAGDRHDWLSFVYWTVAGTFLAEEMYLNKSTSNQMPLVQLFGEELIRMFRDSILTVGSSADMYGRNLESIIPRAGRNMLNREPQLGPQHYAPIPGFS</sequence>
<feature type="transmembrane region" description="Helical" evidence="5">
    <location>
        <begin position="238"/>
        <end position="261"/>
    </location>
</feature>
<keyword evidence="3" id="KW-0732">Signal</keyword>
<dbReference type="OrthoDB" id="10056896at2759"/>
<dbReference type="AlphaFoldDB" id="A0A9N8DVC0"/>
<keyword evidence="7" id="KW-1185">Reference proteome</keyword>
<evidence type="ECO:0000256" key="1">
    <source>
        <dbReference type="ARBA" id="ARBA00010333"/>
    </source>
</evidence>
<dbReference type="SUPFAM" id="SSF53850">
    <property type="entry name" value="Periplasmic binding protein-like II"/>
    <property type="match status" value="2"/>
</dbReference>
<accession>A0A9N8DVC0</accession>
<evidence type="ECO:0000256" key="5">
    <source>
        <dbReference type="SAM" id="Phobius"/>
    </source>
</evidence>
<dbReference type="Proteomes" id="UP001153069">
    <property type="component" value="Unassembled WGS sequence"/>
</dbReference>
<evidence type="ECO:0000256" key="4">
    <source>
        <dbReference type="SAM" id="MobiDB-lite"/>
    </source>
</evidence>
<organism evidence="6 7">
    <name type="scientific">Seminavis robusta</name>
    <dbReference type="NCBI Taxonomy" id="568900"/>
    <lineage>
        <taxon>Eukaryota</taxon>
        <taxon>Sar</taxon>
        <taxon>Stramenopiles</taxon>
        <taxon>Ochrophyta</taxon>
        <taxon>Bacillariophyta</taxon>
        <taxon>Bacillariophyceae</taxon>
        <taxon>Bacillariophycidae</taxon>
        <taxon>Naviculales</taxon>
        <taxon>Naviculaceae</taxon>
        <taxon>Seminavis</taxon>
    </lineage>
</organism>
<evidence type="ECO:0000313" key="6">
    <source>
        <dbReference type="EMBL" id="CAB9507365.1"/>
    </source>
</evidence>
<feature type="compositionally biased region" description="Acidic residues" evidence="4">
    <location>
        <begin position="164"/>
        <end position="175"/>
    </location>
</feature>
<keyword evidence="5" id="KW-0812">Transmembrane</keyword>
<feature type="compositionally biased region" description="Polar residues" evidence="4">
    <location>
        <begin position="49"/>
        <end position="67"/>
    </location>
</feature>
<dbReference type="EMBL" id="CAICTM010000302">
    <property type="protein sequence ID" value="CAB9507365.1"/>
    <property type="molecule type" value="Genomic_DNA"/>
</dbReference>
<keyword evidence="2" id="KW-0813">Transport</keyword>
<gene>
    <name evidence="6" type="ORF">SEMRO_303_G112390.1</name>
</gene>
<dbReference type="Gene3D" id="3.40.190.10">
    <property type="entry name" value="Periplasmic binding protein-like II"/>
    <property type="match status" value="2"/>
</dbReference>
<protein>
    <submittedName>
        <fullName evidence="6">Extracellular solute-binding protein</fullName>
    </submittedName>
</protein>
<comment type="caution">
    <text evidence="6">The sequence shown here is derived from an EMBL/GenBank/DDBJ whole genome shotgun (WGS) entry which is preliminary data.</text>
</comment>
<feature type="transmembrane region" description="Helical" evidence="5">
    <location>
        <begin position="321"/>
        <end position="343"/>
    </location>
</feature>
<dbReference type="InterPro" id="IPR051455">
    <property type="entry name" value="Bact_solute-bind_prot3"/>
</dbReference>
<proteinExistence type="inferred from homology"/>
<keyword evidence="5" id="KW-1133">Transmembrane helix</keyword>
<feature type="compositionally biased region" description="Acidic residues" evidence="4">
    <location>
        <begin position="117"/>
        <end position="127"/>
    </location>
</feature>
<evidence type="ECO:0000256" key="3">
    <source>
        <dbReference type="ARBA" id="ARBA00022729"/>
    </source>
</evidence>
<name>A0A9N8DVC0_9STRA</name>